<dbReference type="AlphaFoldDB" id="A0A0V0ZJN6"/>
<evidence type="ECO:0000256" key="1">
    <source>
        <dbReference type="SAM" id="SignalP"/>
    </source>
</evidence>
<feature type="chain" id="PRO_5006873773" description="Secreted protein" evidence="1">
    <location>
        <begin position="28"/>
        <end position="85"/>
    </location>
</feature>
<reference evidence="2 3" key="1">
    <citation type="submission" date="2015-01" db="EMBL/GenBank/DDBJ databases">
        <title>Evolution of Trichinella species and genotypes.</title>
        <authorList>
            <person name="Korhonen P.K."/>
            <person name="Edoardo P."/>
            <person name="Giuseppe L.R."/>
            <person name="Gasser R.B."/>
        </authorList>
    </citation>
    <scope>NUCLEOTIDE SEQUENCE [LARGE SCALE GENOMIC DNA]</scope>
    <source>
        <strain evidence="2">ISS2496</strain>
    </source>
</reference>
<keyword evidence="3" id="KW-1185">Reference proteome</keyword>
<evidence type="ECO:0000313" key="3">
    <source>
        <dbReference type="Proteomes" id="UP000054783"/>
    </source>
</evidence>
<feature type="signal peptide" evidence="1">
    <location>
        <begin position="1"/>
        <end position="27"/>
    </location>
</feature>
<dbReference type="EMBL" id="JYDQ01000155">
    <property type="protein sequence ID" value="KRY12801.1"/>
    <property type="molecule type" value="Genomic_DNA"/>
</dbReference>
<keyword evidence="1" id="KW-0732">Signal</keyword>
<evidence type="ECO:0008006" key="4">
    <source>
        <dbReference type="Google" id="ProtNLM"/>
    </source>
</evidence>
<accession>A0A0V0ZJN6</accession>
<dbReference type="PROSITE" id="PS51257">
    <property type="entry name" value="PROKAR_LIPOPROTEIN"/>
    <property type="match status" value="1"/>
</dbReference>
<gene>
    <name evidence="2" type="ORF">T12_5443</name>
</gene>
<proteinExistence type="predicted"/>
<name>A0A0V0ZJN6_9BILA</name>
<organism evidence="2 3">
    <name type="scientific">Trichinella patagoniensis</name>
    <dbReference type="NCBI Taxonomy" id="990121"/>
    <lineage>
        <taxon>Eukaryota</taxon>
        <taxon>Metazoa</taxon>
        <taxon>Ecdysozoa</taxon>
        <taxon>Nematoda</taxon>
        <taxon>Enoplea</taxon>
        <taxon>Dorylaimia</taxon>
        <taxon>Trichinellida</taxon>
        <taxon>Trichinellidae</taxon>
        <taxon>Trichinella</taxon>
    </lineage>
</organism>
<sequence length="85" mass="9521">MKPRTLVGKCLALRLLYTSFLAGLLTGCLKEMSVTGILQSHNRTPKCFSLLKSCTTVMFQHDIGKLLLACEHTFILPPLILSEWQ</sequence>
<dbReference type="Proteomes" id="UP000054783">
    <property type="component" value="Unassembled WGS sequence"/>
</dbReference>
<evidence type="ECO:0000313" key="2">
    <source>
        <dbReference type="EMBL" id="KRY12801.1"/>
    </source>
</evidence>
<protein>
    <recommendedName>
        <fullName evidence="4">Secreted protein</fullName>
    </recommendedName>
</protein>
<comment type="caution">
    <text evidence="2">The sequence shown here is derived from an EMBL/GenBank/DDBJ whole genome shotgun (WGS) entry which is preliminary data.</text>
</comment>